<dbReference type="InterPro" id="IPR036761">
    <property type="entry name" value="TTHA0802/YceI-like_sf"/>
</dbReference>
<dbReference type="SUPFAM" id="SSF101874">
    <property type="entry name" value="YceI-like"/>
    <property type="match status" value="1"/>
</dbReference>
<dbReference type="AlphaFoldDB" id="A0A8T4HEZ4"/>
<reference evidence="3" key="1">
    <citation type="submission" date="2021-03" db="EMBL/GenBank/DDBJ databases">
        <authorList>
            <person name="Lu T."/>
            <person name="Wang Q."/>
            <person name="Han X."/>
        </authorList>
    </citation>
    <scope>NUCLEOTIDE SEQUENCE</scope>
    <source>
        <strain evidence="3">WQ 2009</strain>
    </source>
</reference>
<evidence type="ECO:0000259" key="2">
    <source>
        <dbReference type="SMART" id="SM00867"/>
    </source>
</evidence>
<dbReference type="PROSITE" id="PS51257">
    <property type="entry name" value="PROKAR_LIPOPROTEIN"/>
    <property type="match status" value="1"/>
</dbReference>
<protein>
    <submittedName>
        <fullName evidence="3">YceI family protein</fullName>
    </submittedName>
</protein>
<dbReference type="Proteomes" id="UP000679691">
    <property type="component" value="Unassembled WGS sequence"/>
</dbReference>
<evidence type="ECO:0000313" key="3">
    <source>
        <dbReference type="EMBL" id="MBP3943897.1"/>
    </source>
</evidence>
<dbReference type="SMART" id="SM00867">
    <property type="entry name" value="YceI"/>
    <property type="match status" value="1"/>
</dbReference>
<proteinExistence type="predicted"/>
<comment type="caution">
    <text evidence="3">The sequence shown here is derived from an EMBL/GenBank/DDBJ whole genome shotgun (WGS) entry which is preliminary data.</text>
</comment>
<keyword evidence="4" id="KW-1185">Reference proteome</keyword>
<dbReference type="EMBL" id="JAGKSB010000011">
    <property type="protein sequence ID" value="MBP3943897.1"/>
    <property type="molecule type" value="Genomic_DNA"/>
</dbReference>
<name>A0A8T4HEZ4_9SPHI</name>
<dbReference type="PANTHER" id="PTHR34406">
    <property type="entry name" value="PROTEIN YCEI"/>
    <property type="match status" value="1"/>
</dbReference>
<accession>A0A8T4HEZ4</accession>
<feature type="domain" description="Lipid/polyisoprenoid-binding YceI-like" evidence="2">
    <location>
        <begin position="43"/>
        <end position="208"/>
    </location>
</feature>
<dbReference type="PANTHER" id="PTHR34406:SF1">
    <property type="entry name" value="PROTEIN YCEI"/>
    <property type="match status" value="1"/>
</dbReference>
<evidence type="ECO:0000256" key="1">
    <source>
        <dbReference type="SAM" id="SignalP"/>
    </source>
</evidence>
<gene>
    <name evidence="3" type="ORF">J5U18_10010</name>
</gene>
<dbReference type="InterPro" id="IPR007372">
    <property type="entry name" value="Lipid/polyisoprenoid-bd_YceI"/>
</dbReference>
<organism evidence="3 4">
    <name type="scientific">Rhinopithecimicrobium faecis</name>
    <dbReference type="NCBI Taxonomy" id="2820698"/>
    <lineage>
        <taxon>Bacteria</taxon>
        <taxon>Pseudomonadati</taxon>
        <taxon>Bacteroidota</taxon>
        <taxon>Sphingobacteriia</taxon>
        <taxon>Sphingobacteriales</taxon>
        <taxon>Sphingobacteriaceae</taxon>
        <taxon>Rhinopithecimicrobium</taxon>
    </lineage>
</organism>
<dbReference type="Gene3D" id="2.40.128.110">
    <property type="entry name" value="Lipid/polyisoprenoid-binding, YceI-like"/>
    <property type="match status" value="1"/>
</dbReference>
<feature type="signal peptide" evidence="1">
    <location>
        <begin position="1"/>
        <end position="21"/>
    </location>
</feature>
<sequence>MSKFFLIPALAVALLSSCVSNPEGKKADVADSTEVTQVATGASFAVDTAASKVVWTGKKVSGEHTGTVKITSGNLVVDNGALTGGDFVISVASLSSTDLEGEWKEKLDGHLKAADFFDTEKFPDASLHITSVKAGAAAGDFNVSANLTIKGVSKNITFDAKVAEANDTAVKVVADFNIAREDFGITYEGKKDDLISKEINFKIELAAKK</sequence>
<feature type="chain" id="PRO_5035921702" evidence="1">
    <location>
        <begin position="22"/>
        <end position="209"/>
    </location>
</feature>
<keyword evidence="1" id="KW-0732">Signal</keyword>
<dbReference type="Pfam" id="PF04264">
    <property type="entry name" value="YceI"/>
    <property type="match status" value="1"/>
</dbReference>
<evidence type="ECO:0000313" key="4">
    <source>
        <dbReference type="Proteomes" id="UP000679691"/>
    </source>
</evidence>
<dbReference type="RefSeq" id="WP_353547400.1">
    <property type="nucleotide sequence ID" value="NZ_JAGKSB010000011.1"/>
</dbReference>